<reference evidence="4" key="1">
    <citation type="submission" date="2018-09" db="EMBL/GenBank/DDBJ databases">
        <title>Complete Genome Sequencing of Sulfolobus sp. JCM 16834.</title>
        <authorList>
            <person name="Kato S."/>
            <person name="Itoh T."/>
            <person name="Ohkuma M."/>
        </authorList>
    </citation>
    <scope>NUCLEOTIDE SEQUENCE [LARGE SCALE GENOMIC DNA]</scope>
    <source>
        <strain evidence="4">IC-007</strain>
    </source>
</reference>
<accession>A0A510DZZ3</accession>
<accession>A0A510DS92</accession>
<organism evidence="1 3">
    <name type="scientific">Sulfuracidifex tepidarius</name>
    <dbReference type="NCBI Taxonomy" id="1294262"/>
    <lineage>
        <taxon>Archaea</taxon>
        <taxon>Thermoproteota</taxon>
        <taxon>Thermoprotei</taxon>
        <taxon>Sulfolobales</taxon>
        <taxon>Sulfolobaceae</taxon>
        <taxon>Sulfuracidifex</taxon>
    </lineage>
</organism>
<dbReference type="RefSeq" id="WP_156303803.1">
    <property type="nucleotide sequence ID" value="NZ_AP018929.1"/>
</dbReference>
<reference evidence="1 3" key="2">
    <citation type="journal article" date="2020" name="Int. J. Syst. Evol. Microbiol.">
        <title>Sulfuracidifex tepidarius gen. nov., sp. nov. and transfer of Sulfolobus metallicus Huber and Stetter 1992 to the genus Sulfuracidifex as Sulfuracidifex metallicus comb. nov.</title>
        <authorList>
            <person name="Itoh T."/>
            <person name="Miura T."/>
            <person name="Sakai H.D."/>
            <person name="Kato S."/>
            <person name="Ohkuma M."/>
            <person name="Takashina T."/>
        </authorList>
    </citation>
    <scope>NUCLEOTIDE SEQUENCE [LARGE SCALE GENOMIC DNA]</scope>
    <source>
        <strain evidence="1 3">IC-006</strain>
        <strain evidence="2">IC-007</strain>
    </source>
</reference>
<evidence type="ECO:0000313" key="2">
    <source>
        <dbReference type="EMBL" id="BBG25814.1"/>
    </source>
</evidence>
<dbReference type="EMBL" id="AP018929">
    <property type="protein sequence ID" value="BBG23051.1"/>
    <property type="molecule type" value="Genomic_DNA"/>
</dbReference>
<evidence type="ECO:0000313" key="1">
    <source>
        <dbReference type="EMBL" id="BBG23051.1"/>
    </source>
</evidence>
<dbReference type="GeneID" id="43938178"/>
<dbReference type="Proteomes" id="UP000325030">
    <property type="component" value="Chromosome"/>
</dbReference>
<gene>
    <name evidence="1" type="ORF">IC006_0335</name>
    <name evidence="2" type="ORF">IC007_0319</name>
</gene>
<proteinExistence type="predicted"/>
<dbReference type="Proteomes" id="UP000322983">
    <property type="component" value="Chromosome"/>
</dbReference>
<name>A0A510DS92_9CREN</name>
<keyword evidence="3" id="KW-1185">Reference proteome</keyword>
<dbReference type="KEGG" id="step:IC006_0335"/>
<evidence type="ECO:0000313" key="4">
    <source>
        <dbReference type="Proteomes" id="UP000325030"/>
    </source>
</evidence>
<dbReference type="EMBL" id="AP018930">
    <property type="protein sequence ID" value="BBG25814.1"/>
    <property type="molecule type" value="Genomic_DNA"/>
</dbReference>
<sequence>MAKVDLNGDGKRSSSQLDLLRSYVKKVEWYNAIANYQLYGNSLCVIC</sequence>
<dbReference type="STRING" id="1294262.GCA_001316085_02235"/>
<evidence type="ECO:0000313" key="3">
    <source>
        <dbReference type="Proteomes" id="UP000322983"/>
    </source>
</evidence>
<dbReference type="AlphaFoldDB" id="A0A510DS92"/>
<protein>
    <submittedName>
        <fullName evidence="1">Uncharacterized protein</fullName>
    </submittedName>
</protein>